<evidence type="ECO:0000256" key="3">
    <source>
        <dbReference type="ARBA" id="ARBA00022829"/>
    </source>
</evidence>
<keyword evidence="1" id="KW-0963">Cytoplasm</keyword>
<keyword evidence="2" id="KW-0132">Cell division</keyword>
<dbReference type="AlphaFoldDB" id="Q39U87"/>
<dbReference type="RefSeq" id="WP_004511886.1">
    <property type="nucleotide sequence ID" value="NC_007517.1"/>
</dbReference>
<dbReference type="InterPro" id="IPR005234">
    <property type="entry name" value="ScpB_csome_segregation"/>
</dbReference>
<dbReference type="PANTHER" id="PTHR34298">
    <property type="entry name" value="SEGREGATION AND CONDENSATION PROTEIN B"/>
    <property type="match status" value="1"/>
</dbReference>
<reference evidence="6 7" key="2">
    <citation type="journal article" date="2009" name="BMC Microbiol.">
        <title>The genome sequence of Geobacter metallireducens: features of metabolism, physiology and regulation common and dissimilar to Geobacter sulfurreducens.</title>
        <authorList>
            <person name="Aklujkar M."/>
            <person name="Krushkal J."/>
            <person name="DiBartolo G."/>
            <person name="Lapidus A."/>
            <person name="Land M.L."/>
            <person name="Lovley D.R."/>
        </authorList>
    </citation>
    <scope>NUCLEOTIDE SEQUENCE [LARGE SCALE GENOMIC DNA]</scope>
    <source>
        <strain evidence="7">ATCC 53774 / DSM 7210 / GS-15</strain>
    </source>
</reference>
<dbReference type="eggNOG" id="COG1386">
    <property type="taxonomic scope" value="Bacteria"/>
</dbReference>
<dbReference type="GO" id="GO:0051301">
    <property type="term" value="P:cell division"/>
    <property type="evidence" value="ECO:0007669"/>
    <property type="project" value="UniProtKB-KW"/>
</dbReference>
<dbReference type="NCBIfam" id="TIGR00281">
    <property type="entry name" value="SMC-Scp complex subunit ScpB"/>
    <property type="match status" value="1"/>
</dbReference>
<dbReference type="PANTHER" id="PTHR34298:SF2">
    <property type="entry name" value="SEGREGATION AND CONDENSATION PROTEIN B"/>
    <property type="match status" value="1"/>
</dbReference>
<dbReference type="GO" id="GO:0051304">
    <property type="term" value="P:chromosome separation"/>
    <property type="evidence" value="ECO:0007669"/>
    <property type="project" value="InterPro"/>
</dbReference>
<feature type="compositionally biased region" description="Acidic residues" evidence="5">
    <location>
        <begin position="179"/>
        <end position="195"/>
    </location>
</feature>
<keyword evidence="4" id="KW-0131">Cell cycle</keyword>
<accession>Q39U87</accession>
<evidence type="ECO:0000313" key="6">
    <source>
        <dbReference type="EMBL" id="ABB32187.1"/>
    </source>
</evidence>
<evidence type="ECO:0000313" key="7">
    <source>
        <dbReference type="Proteomes" id="UP000007073"/>
    </source>
</evidence>
<name>Q39U87_GEOMG</name>
<organism evidence="6 7">
    <name type="scientific">Geobacter metallireducens (strain ATCC 53774 / DSM 7210 / GS-15)</name>
    <dbReference type="NCBI Taxonomy" id="269799"/>
    <lineage>
        <taxon>Bacteria</taxon>
        <taxon>Pseudomonadati</taxon>
        <taxon>Thermodesulfobacteriota</taxon>
        <taxon>Desulfuromonadia</taxon>
        <taxon>Geobacterales</taxon>
        <taxon>Geobacteraceae</taxon>
        <taxon>Geobacter</taxon>
    </lineage>
</organism>
<dbReference type="EMBL" id="CP000148">
    <property type="protein sequence ID" value="ABB32187.1"/>
    <property type="molecule type" value="Genomic_DNA"/>
</dbReference>
<dbReference type="Pfam" id="PF04079">
    <property type="entry name" value="SMC_ScpB"/>
    <property type="match status" value="1"/>
</dbReference>
<evidence type="ECO:0000256" key="1">
    <source>
        <dbReference type="ARBA" id="ARBA00022490"/>
    </source>
</evidence>
<reference evidence="6 7" key="1">
    <citation type="submission" date="2005-10" db="EMBL/GenBank/DDBJ databases">
        <title>Complete sequence of Geobacter metallireducens GS-15.</title>
        <authorList>
            <consortium name="US DOE Joint Genome Institute"/>
            <person name="Copeland A."/>
            <person name="Lucas S."/>
            <person name="Lapidus A."/>
            <person name="Barry K."/>
            <person name="Detter J.C."/>
            <person name="Glavina T."/>
            <person name="Hammon N."/>
            <person name="Israni S."/>
            <person name="Pitluck S."/>
            <person name="Di Bartolo G."/>
            <person name="Chain P."/>
            <person name="Schmutz J."/>
            <person name="Larimer F."/>
            <person name="Land M."/>
            <person name="Kyrpides N."/>
            <person name="Ivanova N."/>
            <person name="Richardson P."/>
        </authorList>
    </citation>
    <scope>NUCLEOTIDE SEQUENCE [LARGE SCALE GENOMIC DNA]</scope>
    <source>
        <strain evidence="7">ATCC 53774 / DSM 7210 / GS-15</strain>
    </source>
</reference>
<dbReference type="HOGENOM" id="CLU_045647_5_3_7"/>
<sequence length="195" mass="22200">MPNLKSIVESLLFVADAPMTFDRLCSFLDEFDRGDIREALGALQEEYGQEGRGVVLVEVASGYQFRTPVENADYLRRLTKTRPVKFSQSALETLAIIAYRQPVTRAEIEYLRGVDCGGVLKTILEKKLIKILGKKDIPGKPLIYGTTREFLELFSLKDLRSLPTLKEIRDLSETASYEQQEELPLEQPEDDRELL</sequence>
<protein>
    <submittedName>
        <fullName evidence="6">Chromosome segregation and condensation protein ScpB</fullName>
    </submittedName>
</protein>
<evidence type="ECO:0000256" key="4">
    <source>
        <dbReference type="ARBA" id="ARBA00023306"/>
    </source>
</evidence>
<dbReference type="InterPro" id="IPR036388">
    <property type="entry name" value="WH-like_DNA-bd_sf"/>
</dbReference>
<keyword evidence="7" id="KW-1185">Reference proteome</keyword>
<dbReference type="KEGG" id="gme:Gmet_1958"/>
<dbReference type="InterPro" id="IPR036390">
    <property type="entry name" value="WH_DNA-bd_sf"/>
</dbReference>
<proteinExistence type="predicted"/>
<dbReference type="Proteomes" id="UP000007073">
    <property type="component" value="Chromosome"/>
</dbReference>
<keyword evidence="3" id="KW-0159">Chromosome partition</keyword>
<dbReference type="STRING" id="269799.Gmet_1958"/>
<dbReference type="Gene3D" id="1.10.10.10">
    <property type="entry name" value="Winged helix-like DNA-binding domain superfamily/Winged helix DNA-binding domain"/>
    <property type="match status" value="2"/>
</dbReference>
<feature type="region of interest" description="Disordered" evidence="5">
    <location>
        <begin position="176"/>
        <end position="195"/>
    </location>
</feature>
<evidence type="ECO:0000256" key="5">
    <source>
        <dbReference type="SAM" id="MobiDB-lite"/>
    </source>
</evidence>
<dbReference type="PIRSF" id="PIRSF019345">
    <property type="entry name" value="ScpB"/>
    <property type="match status" value="1"/>
</dbReference>
<dbReference type="SUPFAM" id="SSF46785">
    <property type="entry name" value="Winged helix' DNA-binding domain"/>
    <property type="match status" value="2"/>
</dbReference>
<evidence type="ECO:0000256" key="2">
    <source>
        <dbReference type="ARBA" id="ARBA00022618"/>
    </source>
</evidence>
<gene>
    <name evidence="6" type="primary">scpB</name>
    <name evidence="6" type="ordered locus">Gmet_1958</name>
</gene>